<sequence>MSQTTGSPEFLPLRIALMTVTDSRDLASDTSGALLEEAARTAGHQVVTRCVVADDIYRLRAQVSQWIADPAVDVVISTGGTGVTGRDSTPEALRPLLDKEIEGFGELFRHYSLAEIGPSTLQSRAFAGLANATFLFCLPGSTGACRTAWERILAPQLDRRTRPCNFAQLLPRLHER</sequence>
<protein>
    <recommendedName>
        <fullName evidence="1 2">Molybdenum cofactor biosynthesis protein B</fullName>
    </recommendedName>
</protein>
<dbReference type="NCBIfam" id="TIGR02667">
    <property type="entry name" value="moaB_proteo"/>
    <property type="match status" value="1"/>
</dbReference>
<dbReference type="UniPathway" id="UPA00344"/>
<dbReference type="SUPFAM" id="SSF53218">
    <property type="entry name" value="Molybdenum cofactor biosynthesis proteins"/>
    <property type="match status" value="1"/>
</dbReference>
<dbReference type="SMART" id="SM00852">
    <property type="entry name" value="MoCF_biosynth"/>
    <property type="match status" value="1"/>
</dbReference>
<gene>
    <name evidence="4" type="ORF">EDC29_101112</name>
</gene>
<evidence type="ECO:0000313" key="5">
    <source>
        <dbReference type="Proteomes" id="UP000295247"/>
    </source>
</evidence>
<dbReference type="Pfam" id="PF00994">
    <property type="entry name" value="MoCF_biosynth"/>
    <property type="match status" value="1"/>
</dbReference>
<dbReference type="NCBIfam" id="TIGR00177">
    <property type="entry name" value="molyb_syn"/>
    <property type="match status" value="1"/>
</dbReference>
<comment type="function">
    <text evidence="2">May be involved in the biosynthesis of molybdopterin.</text>
</comment>
<dbReference type="InterPro" id="IPR013484">
    <property type="entry name" value="MoaB_proteobac"/>
</dbReference>
<reference evidence="4 5" key="1">
    <citation type="submission" date="2019-03" db="EMBL/GenBank/DDBJ databases">
        <title>Genomic Encyclopedia of Type Strains, Phase IV (KMG-IV): sequencing the most valuable type-strain genomes for metagenomic binning, comparative biology and taxonomic classification.</title>
        <authorList>
            <person name="Goeker M."/>
        </authorList>
    </citation>
    <scope>NUCLEOTIDE SEQUENCE [LARGE SCALE GENOMIC DNA]</scope>
    <source>
        <strain evidence="4 5">DSM 203</strain>
    </source>
</reference>
<dbReference type="GO" id="GO:0006777">
    <property type="term" value="P:Mo-molybdopterin cofactor biosynthetic process"/>
    <property type="evidence" value="ECO:0007669"/>
    <property type="project" value="UniProtKB-UniRule"/>
</dbReference>
<comment type="similarity">
    <text evidence="2">Belongs to the MoaB/Mog family.</text>
</comment>
<dbReference type="GO" id="GO:0005829">
    <property type="term" value="C:cytosol"/>
    <property type="evidence" value="ECO:0007669"/>
    <property type="project" value="TreeGrafter"/>
</dbReference>
<dbReference type="Gene3D" id="3.40.980.10">
    <property type="entry name" value="MoaB/Mog-like domain"/>
    <property type="match status" value="1"/>
</dbReference>
<evidence type="ECO:0000313" key="4">
    <source>
        <dbReference type="EMBL" id="TCW39698.1"/>
    </source>
</evidence>
<name>A0A4R4AJW7_MARGR</name>
<dbReference type="InterPro" id="IPR036425">
    <property type="entry name" value="MoaB/Mog-like_dom_sf"/>
</dbReference>
<comment type="pathway">
    <text evidence="2">Cofactor biosynthesis; molybdopterin biosynthesis.</text>
</comment>
<evidence type="ECO:0000259" key="3">
    <source>
        <dbReference type="SMART" id="SM00852"/>
    </source>
</evidence>
<dbReference type="AlphaFoldDB" id="A0A4R4AJW7"/>
<organism evidence="4 5">
    <name type="scientific">Marichromatium gracile</name>
    <name type="common">Chromatium gracile</name>
    <dbReference type="NCBI Taxonomy" id="1048"/>
    <lineage>
        <taxon>Bacteria</taxon>
        <taxon>Pseudomonadati</taxon>
        <taxon>Pseudomonadota</taxon>
        <taxon>Gammaproteobacteria</taxon>
        <taxon>Chromatiales</taxon>
        <taxon>Chromatiaceae</taxon>
        <taxon>Marichromatium</taxon>
    </lineage>
</organism>
<dbReference type="PIRSF" id="PIRSF006443">
    <property type="entry name" value="MoaB"/>
    <property type="match status" value="1"/>
</dbReference>
<comment type="caution">
    <text evidence="4">The sequence shown here is derived from an EMBL/GenBank/DDBJ whole genome shotgun (WGS) entry which is preliminary data.</text>
</comment>
<dbReference type="PANTHER" id="PTHR43232">
    <property type="entry name" value="MOLYBDENUM COFACTOR BIOSYNTHESIS PROTEIN B"/>
    <property type="match status" value="1"/>
</dbReference>
<dbReference type="Proteomes" id="UP000295247">
    <property type="component" value="Unassembled WGS sequence"/>
</dbReference>
<proteinExistence type="inferred from homology"/>
<accession>A0A4R4AJW7</accession>
<feature type="domain" description="MoaB/Mog" evidence="3">
    <location>
        <begin position="16"/>
        <end position="160"/>
    </location>
</feature>
<keyword evidence="2" id="KW-0501">Molybdenum cofactor biosynthesis</keyword>
<evidence type="ECO:0000256" key="2">
    <source>
        <dbReference type="PIRNR" id="PIRNR006443"/>
    </source>
</evidence>
<dbReference type="InterPro" id="IPR001453">
    <property type="entry name" value="MoaB/Mog_dom"/>
</dbReference>
<dbReference type="InterPro" id="IPR012245">
    <property type="entry name" value="MoaB"/>
</dbReference>
<evidence type="ECO:0000256" key="1">
    <source>
        <dbReference type="ARBA" id="ARBA00015262"/>
    </source>
</evidence>
<dbReference type="RefSeq" id="WP_132228146.1">
    <property type="nucleotide sequence ID" value="NZ_NRRH01000002.1"/>
</dbReference>
<dbReference type="PANTHER" id="PTHR43232:SF2">
    <property type="entry name" value="MOLYBDENUM COFACTOR BIOSYNTHESIS PROTEIN B"/>
    <property type="match status" value="1"/>
</dbReference>
<dbReference type="EMBL" id="SMDC01000001">
    <property type="protein sequence ID" value="TCW39698.1"/>
    <property type="molecule type" value="Genomic_DNA"/>
</dbReference>
<dbReference type="CDD" id="cd00886">
    <property type="entry name" value="MogA_MoaB"/>
    <property type="match status" value="1"/>
</dbReference>